<organism evidence="1 2">
    <name type="scientific">Ktedonospora formicarum</name>
    <dbReference type="NCBI Taxonomy" id="2778364"/>
    <lineage>
        <taxon>Bacteria</taxon>
        <taxon>Bacillati</taxon>
        <taxon>Chloroflexota</taxon>
        <taxon>Ktedonobacteria</taxon>
        <taxon>Ktedonobacterales</taxon>
        <taxon>Ktedonobacteraceae</taxon>
        <taxon>Ktedonospora</taxon>
    </lineage>
</organism>
<sequence length="91" mass="10295">MDNDSHEEEIKGSRYIYVRSASRERDITCENLANQEAYVSLVVKDTSSWETHICLCFPGGVRIPRYMMLARGAHSNGTTKPGDVKMTKNQV</sequence>
<comment type="caution">
    <text evidence="1">The sequence shown here is derived from an EMBL/GenBank/DDBJ whole genome shotgun (WGS) entry which is preliminary data.</text>
</comment>
<dbReference type="AlphaFoldDB" id="A0A8J3I9U4"/>
<reference evidence="1" key="1">
    <citation type="submission" date="2020-10" db="EMBL/GenBank/DDBJ databases">
        <title>Taxonomic study of unclassified bacteria belonging to the class Ktedonobacteria.</title>
        <authorList>
            <person name="Yabe S."/>
            <person name="Wang C.M."/>
            <person name="Zheng Y."/>
            <person name="Sakai Y."/>
            <person name="Cavaletti L."/>
            <person name="Monciardini P."/>
            <person name="Donadio S."/>
        </authorList>
    </citation>
    <scope>NUCLEOTIDE SEQUENCE</scope>
    <source>
        <strain evidence="1">SOSP1-1</strain>
    </source>
</reference>
<gene>
    <name evidence="1" type="ORF">KSX_68150</name>
</gene>
<name>A0A8J3I9U4_9CHLR</name>
<dbReference type="Proteomes" id="UP000612362">
    <property type="component" value="Unassembled WGS sequence"/>
</dbReference>
<evidence type="ECO:0000313" key="1">
    <source>
        <dbReference type="EMBL" id="GHO48652.1"/>
    </source>
</evidence>
<protein>
    <submittedName>
        <fullName evidence="1">Uncharacterized protein</fullName>
    </submittedName>
</protein>
<evidence type="ECO:0000313" key="2">
    <source>
        <dbReference type="Proteomes" id="UP000612362"/>
    </source>
</evidence>
<dbReference type="EMBL" id="BNJF01000004">
    <property type="protein sequence ID" value="GHO48652.1"/>
    <property type="molecule type" value="Genomic_DNA"/>
</dbReference>
<proteinExistence type="predicted"/>
<keyword evidence="2" id="KW-1185">Reference proteome</keyword>
<accession>A0A8J3I9U4</accession>